<evidence type="ECO:0000256" key="3">
    <source>
        <dbReference type="ARBA" id="ARBA00022960"/>
    </source>
</evidence>
<keyword evidence="3 6" id="KW-0133">Cell shape</keyword>
<evidence type="ECO:0000313" key="8">
    <source>
        <dbReference type="EMBL" id="MCZ7407871.1"/>
    </source>
</evidence>
<dbReference type="AlphaFoldDB" id="A0A9X3HAQ6"/>
<dbReference type="SUPFAM" id="SSF69360">
    <property type="entry name" value="Cell wall binding repeat"/>
    <property type="match status" value="3"/>
</dbReference>
<dbReference type="GO" id="GO:0071972">
    <property type="term" value="F:peptidoglycan L,D-transpeptidase activity"/>
    <property type="evidence" value="ECO:0007669"/>
    <property type="project" value="TreeGrafter"/>
</dbReference>
<dbReference type="CDD" id="cd16913">
    <property type="entry name" value="YkuD_like"/>
    <property type="match status" value="1"/>
</dbReference>
<evidence type="ECO:0000256" key="1">
    <source>
        <dbReference type="ARBA" id="ARBA00004752"/>
    </source>
</evidence>
<dbReference type="InterPro" id="IPR038063">
    <property type="entry name" value="Transpep_catalytic_dom"/>
</dbReference>
<keyword evidence="2" id="KW-0808">Transferase</keyword>
<keyword evidence="5 6" id="KW-0961">Cell wall biogenesis/degradation</keyword>
<feature type="domain" description="L,D-TPase catalytic" evidence="7">
    <location>
        <begin position="839"/>
        <end position="959"/>
    </location>
</feature>
<accession>A0A9X3HAQ6</accession>
<dbReference type="GO" id="GO:0018104">
    <property type="term" value="P:peptidoglycan-protein cross-linking"/>
    <property type="evidence" value="ECO:0007669"/>
    <property type="project" value="TreeGrafter"/>
</dbReference>
<dbReference type="SUPFAM" id="SSF141523">
    <property type="entry name" value="L,D-transpeptidase catalytic domain-like"/>
    <property type="match status" value="1"/>
</dbReference>
<dbReference type="Proteomes" id="UP001141458">
    <property type="component" value="Unassembled WGS sequence"/>
</dbReference>
<dbReference type="GO" id="GO:0008360">
    <property type="term" value="P:regulation of cell shape"/>
    <property type="evidence" value="ECO:0007669"/>
    <property type="project" value="UniProtKB-UniRule"/>
</dbReference>
<dbReference type="EMBL" id="JANDZV010000004">
    <property type="protein sequence ID" value="MCZ7407871.1"/>
    <property type="molecule type" value="Genomic_DNA"/>
</dbReference>
<reference evidence="8" key="1">
    <citation type="submission" date="2022-07" db="EMBL/GenBank/DDBJ databases">
        <title>Parvimonas micra travels from the subgingival sulcus of the human oral cavity to the colorectal adenocarcinoma.</title>
        <authorList>
            <person name="Conde-Perez K."/>
            <person name="Buetas E."/>
            <person name="Aja-Macaya P."/>
            <person name="Martin-De Arribas E."/>
            <person name="Iglesias-Corras I."/>
            <person name="Trigo-Tasende N."/>
            <person name="Nasser-Ali M."/>
            <person name="Estevez L.S."/>
            <person name="Rumbo-Feal S."/>
            <person name="Otero-Alen B."/>
            <person name="Noguera J.F."/>
            <person name="Concha A."/>
            <person name="Pardinas-Lopez S."/>
            <person name="Carda-Dieguez M."/>
            <person name="Gomez-Randulfe I."/>
            <person name="Martinez-Lago N."/>
            <person name="Ladra S."/>
            <person name="Aparicio L.A."/>
            <person name="Bou G."/>
            <person name="Mira A."/>
            <person name="Vallejo J.A."/>
            <person name="Poza M."/>
        </authorList>
    </citation>
    <scope>NUCLEOTIDE SEQUENCE</scope>
    <source>
        <strain evidence="8">PM79KC-AC-4</strain>
    </source>
</reference>
<protein>
    <submittedName>
        <fullName evidence="8">L,D-transpeptidase family protein</fullName>
    </submittedName>
</protein>
<dbReference type="PROSITE" id="PS52029">
    <property type="entry name" value="LD_TPASE"/>
    <property type="match status" value="1"/>
</dbReference>
<dbReference type="InterPro" id="IPR005490">
    <property type="entry name" value="LD_TPept_cat_dom"/>
</dbReference>
<feature type="active site" description="Proton donor/acceptor" evidence="6">
    <location>
        <position position="911"/>
    </location>
</feature>
<dbReference type="PANTHER" id="PTHR30582:SF33">
    <property type="entry name" value="EXPORTED PROTEIN"/>
    <property type="match status" value="1"/>
</dbReference>
<evidence type="ECO:0000256" key="4">
    <source>
        <dbReference type="ARBA" id="ARBA00022984"/>
    </source>
</evidence>
<evidence type="ECO:0000256" key="2">
    <source>
        <dbReference type="ARBA" id="ARBA00022679"/>
    </source>
</evidence>
<evidence type="ECO:0000259" key="7">
    <source>
        <dbReference type="PROSITE" id="PS52029"/>
    </source>
</evidence>
<dbReference type="InterPro" id="IPR050979">
    <property type="entry name" value="LD-transpeptidase"/>
</dbReference>
<dbReference type="Gene3D" id="2.40.440.10">
    <property type="entry name" value="L,D-transpeptidase catalytic domain-like"/>
    <property type="match status" value="1"/>
</dbReference>
<dbReference type="PANTHER" id="PTHR30582">
    <property type="entry name" value="L,D-TRANSPEPTIDASE"/>
    <property type="match status" value="1"/>
</dbReference>
<evidence type="ECO:0000313" key="9">
    <source>
        <dbReference type="Proteomes" id="UP001141458"/>
    </source>
</evidence>
<comment type="pathway">
    <text evidence="1 6">Cell wall biogenesis; peptidoglycan biosynthesis.</text>
</comment>
<dbReference type="GO" id="GO:0016740">
    <property type="term" value="F:transferase activity"/>
    <property type="evidence" value="ECO:0007669"/>
    <property type="project" value="UniProtKB-KW"/>
</dbReference>
<proteinExistence type="predicted"/>
<comment type="caution">
    <text evidence="8">The sequence shown here is derived from an EMBL/GenBank/DDBJ whole genome shotgun (WGS) entry which is preliminary data.</text>
</comment>
<evidence type="ECO:0000256" key="6">
    <source>
        <dbReference type="PROSITE-ProRule" id="PRU01373"/>
    </source>
</evidence>
<dbReference type="GO" id="GO:0005576">
    <property type="term" value="C:extracellular region"/>
    <property type="evidence" value="ECO:0007669"/>
    <property type="project" value="TreeGrafter"/>
</dbReference>
<evidence type="ECO:0000256" key="5">
    <source>
        <dbReference type="ARBA" id="ARBA00023316"/>
    </source>
</evidence>
<organism evidence="8 9">
    <name type="scientific">Parvimonas micra</name>
    <dbReference type="NCBI Taxonomy" id="33033"/>
    <lineage>
        <taxon>Bacteria</taxon>
        <taxon>Bacillati</taxon>
        <taxon>Bacillota</taxon>
        <taxon>Tissierellia</taxon>
        <taxon>Tissierellales</taxon>
        <taxon>Peptoniphilaceae</taxon>
        <taxon>Parvimonas</taxon>
    </lineage>
</organism>
<feature type="active site" description="Nucleophile" evidence="6">
    <location>
        <position position="935"/>
    </location>
</feature>
<dbReference type="Pfam" id="PF03734">
    <property type="entry name" value="YkuD"/>
    <property type="match status" value="1"/>
</dbReference>
<sequence length="959" mass="109863">MKKKFLSTTFLILSLLMINVLIFNKYTDKSIVVAESFNGWKEDGNERYFFQNSKKFTGEYQNKYFVNGKYANGVYNGTLYKNGDISTNAYVGEIFYGSDGKPANGWYDDGSNWYFFQNGKKHNGYGVDGNGKRYFVNGKYANGYVGGIFYSKGKPVNGWYDDGKDWYFFREGKKYTGKAKDENGEMYFVKGKYANTYIDGVFYKDGKIANWWCDDGKDWYFFQNGKKHNGYGVDANGRRYFISGKYANAYVDEIFYSEGKIANWWFNDGEAWYFFQNGKKHNGYGTDANGKRYFVDGKYANGIYGGKLYKDGIESKGRIYVNGIFYDENIRPANGWYDDGDTWYFFKDGKKYTGKAVDGNGEMYFVKGKYANAYIDGIFYSEGKIANWWCDDGTDWYFFKDGKKYTGKAVDGNGEMYFIKGKYANTYIDGIFYSKGKIANWWCDDGNAWYFFQNGKKHNGYGIDANGKRYFVDGKYANGIYGGKLYKNGIESKGRTYVNGIFYDENIRPANGWYDDGDTWYFFKDGKKYTGKAVDGNGEMYFVKGKYANTYIDGIFYSEGKIANWWCDDGTDWYFFKDGKKFTGFGVDANGKRYFVKGKYANGIYNGKLYKNGLESNGNTYVNGIFYDGNIRPANGWYDDGSNWYFFKDGKKYTGKAVDGNGEMYFIGGKYAHTYINGIFYGAGKIANGWYDDGDAWYFFQGGKKHTGYATDENGQRYFVNGKYANGRYGGKLYKEGLESDGNTYINGIFYSGDKYPANGWYDDGDDWYFFRNGKKHTGYATDENGEKYFVDGKYANGFYGGKSYLDGEEVDLADSDWYVTDGVWRVKNSGRSCHVNGDFIVISLSDQKLWLVRDGRIISKIGIVSGKPSSPTVTGNFRILSKEYSRILRGPGYASWVQYWMPFHGGYGIHDANWQPYSAFSNSNYYRWGGSHGCVNVHPGSMGSIYNNSYVGMRVIVY</sequence>
<dbReference type="Gene3D" id="2.10.270.10">
    <property type="entry name" value="Cholin Binding"/>
    <property type="match status" value="2"/>
</dbReference>
<name>A0A9X3HAQ6_9FIRM</name>
<dbReference type="RefSeq" id="WP_269720979.1">
    <property type="nucleotide sequence ID" value="NZ_CP101408.1"/>
</dbReference>
<gene>
    <name evidence="8" type="ORF">NND69_05815</name>
</gene>
<dbReference type="GO" id="GO:0071555">
    <property type="term" value="P:cell wall organization"/>
    <property type="evidence" value="ECO:0007669"/>
    <property type="project" value="UniProtKB-UniRule"/>
</dbReference>
<keyword evidence="4 6" id="KW-0573">Peptidoglycan synthesis</keyword>